<evidence type="ECO:0000313" key="3">
    <source>
        <dbReference type="Proteomes" id="UP000838756"/>
    </source>
</evidence>
<proteinExistence type="predicted"/>
<protein>
    <submittedName>
        <fullName evidence="2">Jg20271 protein</fullName>
    </submittedName>
</protein>
<reference evidence="2" key="1">
    <citation type="submission" date="2022-03" db="EMBL/GenBank/DDBJ databases">
        <authorList>
            <person name="Lindestad O."/>
        </authorList>
    </citation>
    <scope>NUCLEOTIDE SEQUENCE</scope>
</reference>
<dbReference type="EMBL" id="CAKXAJ010024767">
    <property type="protein sequence ID" value="CAH2230062.1"/>
    <property type="molecule type" value="Genomic_DNA"/>
</dbReference>
<evidence type="ECO:0000313" key="2">
    <source>
        <dbReference type="EMBL" id="CAH2230062.1"/>
    </source>
</evidence>
<sequence length="76" mass="8128">MLSSIAVTDAKAFLSTGNHHSLKHLATWLAGVTQRGAVPAALHTTGGSGQPSSETSPEREEEEEEVVELFIDELVR</sequence>
<feature type="region of interest" description="Disordered" evidence="1">
    <location>
        <begin position="39"/>
        <end position="65"/>
    </location>
</feature>
<accession>A0A8S4R574</accession>
<evidence type="ECO:0000256" key="1">
    <source>
        <dbReference type="SAM" id="MobiDB-lite"/>
    </source>
</evidence>
<gene>
    <name evidence="2" type="primary">jg20271</name>
    <name evidence="2" type="ORF">PAEG_LOCUS9338</name>
</gene>
<dbReference type="Proteomes" id="UP000838756">
    <property type="component" value="Unassembled WGS sequence"/>
</dbReference>
<comment type="caution">
    <text evidence="2">The sequence shown here is derived from an EMBL/GenBank/DDBJ whole genome shotgun (WGS) entry which is preliminary data.</text>
</comment>
<name>A0A8S4R574_9NEOP</name>
<dbReference type="AlphaFoldDB" id="A0A8S4R574"/>
<organism evidence="2 3">
    <name type="scientific">Pararge aegeria aegeria</name>
    <dbReference type="NCBI Taxonomy" id="348720"/>
    <lineage>
        <taxon>Eukaryota</taxon>
        <taxon>Metazoa</taxon>
        <taxon>Ecdysozoa</taxon>
        <taxon>Arthropoda</taxon>
        <taxon>Hexapoda</taxon>
        <taxon>Insecta</taxon>
        <taxon>Pterygota</taxon>
        <taxon>Neoptera</taxon>
        <taxon>Endopterygota</taxon>
        <taxon>Lepidoptera</taxon>
        <taxon>Glossata</taxon>
        <taxon>Ditrysia</taxon>
        <taxon>Papilionoidea</taxon>
        <taxon>Nymphalidae</taxon>
        <taxon>Satyrinae</taxon>
        <taxon>Satyrini</taxon>
        <taxon>Parargina</taxon>
        <taxon>Pararge</taxon>
    </lineage>
</organism>
<keyword evidence="3" id="KW-1185">Reference proteome</keyword>